<dbReference type="PANTHER" id="PTHR38600:SF2">
    <property type="entry name" value="SLL0088 PROTEIN"/>
    <property type="match status" value="1"/>
</dbReference>
<dbReference type="SMART" id="SM00418">
    <property type="entry name" value="HTH_ARSR"/>
    <property type="match status" value="1"/>
</dbReference>
<reference evidence="2 3" key="1">
    <citation type="journal article" date="2017" name="Elife">
        <title>Extensive horizontal gene transfer in cheese-associated bacteria.</title>
        <authorList>
            <person name="Bonham K.S."/>
            <person name="Wolfe B.E."/>
            <person name="Dutton R.J."/>
        </authorList>
    </citation>
    <scope>NUCLEOTIDE SEQUENCE [LARGE SCALE GENOMIC DNA]</scope>
    <source>
        <strain evidence="2 3">JB182</strain>
    </source>
</reference>
<evidence type="ECO:0000259" key="1">
    <source>
        <dbReference type="PROSITE" id="PS50987"/>
    </source>
</evidence>
<organism evidence="2 3">
    <name type="scientific">Glutamicibacter arilaitensis</name>
    <dbReference type="NCBI Taxonomy" id="256701"/>
    <lineage>
        <taxon>Bacteria</taxon>
        <taxon>Bacillati</taxon>
        <taxon>Actinomycetota</taxon>
        <taxon>Actinomycetes</taxon>
        <taxon>Micrococcales</taxon>
        <taxon>Micrococcaceae</taxon>
        <taxon>Glutamicibacter</taxon>
    </lineage>
</organism>
<dbReference type="CDD" id="cd00090">
    <property type="entry name" value="HTH_ARSR"/>
    <property type="match status" value="1"/>
</dbReference>
<dbReference type="InterPro" id="IPR011991">
    <property type="entry name" value="ArsR-like_HTH"/>
</dbReference>
<feature type="domain" description="HTH arsR-type" evidence="1">
    <location>
        <begin position="3"/>
        <end position="100"/>
    </location>
</feature>
<dbReference type="EMBL" id="PNQX01000002">
    <property type="protein sequence ID" value="PMQ20033.1"/>
    <property type="molecule type" value="Genomic_DNA"/>
</dbReference>
<dbReference type="Gene3D" id="1.10.10.10">
    <property type="entry name" value="Winged helix-like DNA-binding domain superfamily/Winged helix DNA-binding domain"/>
    <property type="match status" value="1"/>
</dbReference>
<name>A0A2N7S1Q7_9MICC</name>
<dbReference type="SUPFAM" id="SSF46785">
    <property type="entry name" value="Winged helix' DNA-binding domain"/>
    <property type="match status" value="1"/>
</dbReference>
<dbReference type="AlphaFoldDB" id="A0A2N7S1Q7"/>
<dbReference type="PANTHER" id="PTHR38600">
    <property type="entry name" value="TRANSCRIPTIONAL REGULATORY PROTEIN"/>
    <property type="match status" value="1"/>
</dbReference>
<sequence>MVVYELSEEQVNKVFRALADATRRDIVRRTLHAEVSITDLASSYDMSFAAVQKHVAALEAAGLVRKIARGRERIVRGQPDTIRHAQELLTSLEDIWRQRISRLDDFLADEAI</sequence>
<dbReference type="InterPro" id="IPR036388">
    <property type="entry name" value="WH-like_DNA-bd_sf"/>
</dbReference>
<protein>
    <submittedName>
        <fullName evidence="2">Transcriptional regulator</fullName>
    </submittedName>
</protein>
<proteinExistence type="predicted"/>
<dbReference type="GO" id="GO:0003700">
    <property type="term" value="F:DNA-binding transcription factor activity"/>
    <property type="evidence" value="ECO:0007669"/>
    <property type="project" value="InterPro"/>
</dbReference>
<dbReference type="PROSITE" id="PS50987">
    <property type="entry name" value="HTH_ARSR_2"/>
    <property type="match status" value="1"/>
</dbReference>
<dbReference type="InterPro" id="IPR001845">
    <property type="entry name" value="HTH_ArsR_DNA-bd_dom"/>
</dbReference>
<dbReference type="InterPro" id="IPR036390">
    <property type="entry name" value="WH_DNA-bd_sf"/>
</dbReference>
<gene>
    <name evidence="2" type="ORF">CIK84_13495</name>
</gene>
<evidence type="ECO:0000313" key="2">
    <source>
        <dbReference type="EMBL" id="PMQ20033.1"/>
    </source>
</evidence>
<dbReference type="Proteomes" id="UP000235739">
    <property type="component" value="Unassembled WGS sequence"/>
</dbReference>
<comment type="caution">
    <text evidence="2">The sequence shown here is derived from an EMBL/GenBank/DDBJ whole genome shotgun (WGS) entry which is preliminary data.</text>
</comment>
<accession>A0A2N7S1Q7</accession>
<evidence type="ECO:0000313" key="3">
    <source>
        <dbReference type="Proteomes" id="UP000235739"/>
    </source>
</evidence>